<dbReference type="Pfam" id="PF02021">
    <property type="entry name" value="UPF0102"/>
    <property type="match status" value="1"/>
</dbReference>
<dbReference type="SUPFAM" id="SSF52980">
    <property type="entry name" value="Restriction endonuclease-like"/>
    <property type="match status" value="1"/>
</dbReference>
<dbReference type="Gene3D" id="3.40.1350.10">
    <property type="match status" value="1"/>
</dbReference>
<dbReference type="InterPro" id="IPR011856">
    <property type="entry name" value="tRNA_endonuc-like_dom_sf"/>
</dbReference>
<dbReference type="InterPro" id="IPR003509">
    <property type="entry name" value="UPF0102_YraN-like"/>
</dbReference>
<dbReference type="GO" id="GO:0003676">
    <property type="term" value="F:nucleic acid binding"/>
    <property type="evidence" value="ECO:0007669"/>
    <property type="project" value="InterPro"/>
</dbReference>
<name>A0A1G1ZUR1_9BACT</name>
<comment type="caution">
    <text evidence="3">The sequence shown here is derived from an EMBL/GenBank/DDBJ whole genome shotgun (WGS) entry which is preliminary data.</text>
</comment>
<organism evidence="3 4">
    <name type="scientific">Candidatus Harrisonbacteria bacterium RIFCSPLOWO2_02_FULL_41_13b</name>
    <dbReference type="NCBI Taxonomy" id="1798409"/>
    <lineage>
        <taxon>Bacteria</taxon>
        <taxon>Candidatus Harrisoniibacteriota</taxon>
    </lineage>
</organism>
<accession>A0A1G1ZUR1</accession>
<dbReference type="PANTHER" id="PTHR34039:SF1">
    <property type="entry name" value="UPF0102 PROTEIN YRAN"/>
    <property type="match status" value="1"/>
</dbReference>
<proteinExistence type="inferred from homology"/>
<dbReference type="AlphaFoldDB" id="A0A1G1ZUR1"/>
<evidence type="ECO:0000256" key="1">
    <source>
        <dbReference type="ARBA" id="ARBA00006738"/>
    </source>
</evidence>
<reference evidence="3 4" key="1">
    <citation type="journal article" date="2016" name="Nat. Commun.">
        <title>Thousands of microbial genomes shed light on interconnected biogeochemical processes in an aquifer system.</title>
        <authorList>
            <person name="Anantharaman K."/>
            <person name="Brown C.T."/>
            <person name="Hug L.A."/>
            <person name="Sharon I."/>
            <person name="Castelle C.J."/>
            <person name="Probst A.J."/>
            <person name="Thomas B.C."/>
            <person name="Singh A."/>
            <person name="Wilkins M.J."/>
            <person name="Karaoz U."/>
            <person name="Brodie E.L."/>
            <person name="Williams K.H."/>
            <person name="Hubbard S.S."/>
            <person name="Banfield J.F."/>
        </authorList>
    </citation>
    <scope>NUCLEOTIDE SEQUENCE [LARGE SCALE GENOMIC DNA]</scope>
</reference>
<evidence type="ECO:0000256" key="2">
    <source>
        <dbReference type="HAMAP-Rule" id="MF_00048"/>
    </source>
</evidence>
<comment type="similarity">
    <text evidence="1 2">Belongs to the UPF0102 family.</text>
</comment>
<protein>
    <recommendedName>
        <fullName evidence="2">UPF0102 protein A3I24_01740</fullName>
    </recommendedName>
</protein>
<dbReference type="PANTHER" id="PTHR34039">
    <property type="entry name" value="UPF0102 PROTEIN YRAN"/>
    <property type="match status" value="1"/>
</dbReference>
<dbReference type="Proteomes" id="UP000177690">
    <property type="component" value="Unassembled WGS sequence"/>
</dbReference>
<sequence length="125" mass="14438">MTNKSETGKIGEDLACEFLQDRGYKIIERNFRQKWGELDIVAIGNDKTLVFIEVKTIRQNDNTANEILPEYNLTNAKLKKTQRIAQLYAGHNQNLIYENGGWRIDLVAITLFAGQRPQINHYENI</sequence>
<dbReference type="InterPro" id="IPR011335">
    <property type="entry name" value="Restrct_endonuc-II-like"/>
</dbReference>
<evidence type="ECO:0000313" key="3">
    <source>
        <dbReference type="EMBL" id="OGY68322.1"/>
    </source>
</evidence>
<gene>
    <name evidence="3" type="ORF">A3I24_01740</name>
</gene>
<dbReference type="EMBL" id="MHJL01000001">
    <property type="protein sequence ID" value="OGY68322.1"/>
    <property type="molecule type" value="Genomic_DNA"/>
</dbReference>
<dbReference type="HAMAP" id="MF_00048">
    <property type="entry name" value="UPF0102"/>
    <property type="match status" value="1"/>
</dbReference>
<evidence type="ECO:0000313" key="4">
    <source>
        <dbReference type="Proteomes" id="UP000177690"/>
    </source>
</evidence>